<protein>
    <submittedName>
        <fullName evidence="2">Uncharacterized protein</fullName>
    </submittedName>
</protein>
<reference evidence="2 3" key="1">
    <citation type="submission" date="2016-01" db="EMBL/GenBank/DDBJ databases">
        <title>Draft Genome Sequences of Seven Thermophilic Sporeformers Isolated from Foods.</title>
        <authorList>
            <person name="Berendsen E.M."/>
            <person name="Wells-Bennik M.H."/>
            <person name="Krawcyk A.O."/>
            <person name="De Jong A."/>
            <person name="Holsappel S."/>
            <person name="Eijlander R.T."/>
            <person name="Kuipers O.P."/>
        </authorList>
    </citation>
    <scope>NUCLEOTIDE SEQUENCE [LARGE SCALE GENOMIC DNA]</scope>
    <source>
        <strain evidence="2 3">B4135</strain>
    </source>
</reference>
<dbReference type="Proteomes" id="UP000075683">
    <property type="component" value="Unassembled WGS sequence"/>
</dbReference>
<name>A0A150LBH2_9BACI</name>
<evidence type="ECO:0000313" key="2">
    <source>
        <dbReference type="EMBL" id="KYD09359.1"/>
    </source>
</evidence>
<comment type="caution">
    <text evidence="2">The sequence shown here is derived from an EMBL/GenBank/DDBJ whole genome shotgun (WGS) entry which is preliminary data.</text>
</comment>
<dbReference type="EMBL" id="LQYT01000130">
    <property type="protein sequence ID" value="KYD09359.1"/>
    <property type="molecule type" value="Genomic_DNA"/>
</dbReference>
<sequence length="48" mass="5211">MRKTRKEHAKAKAGAGPSSGSVRLYGLLYHNFPVSHTGPAERSLFGQN</sequence>
<feature type="compositionally biased region" description="Low complexity" evidence="1">
    <location>
        <begin position="12"/>
        <end position="21"/>
    </location>
</feature>
<proteinExistence type="predicted"/>
<evidence type="ECO:0000256" key="1">
    <source>
        <dbReference type="SAM" id="MobiDB-lite"/>
    </source>
</evidence>
<feature type="region of interest" description="Disordered" evidence="1">
    <location>
        <begin position="1"/>
        <end position="21"/>
    </location>
</feature>
<dbReference type="STRING" id="301148.B4135_3683"/>
<gene>
    <name evidence="2" type="ORF">B4135_3683</name>
</gene>
<dbReference type="AlphaFoldDB" id="A0A150LBH2"/>
<organism evidence="2 3">
    <name type="scientific">Caldibacillus debilis</name>
    <dbReference type="NCBI Taxonomy" id="301148"/>
    <lineage>
        <taxon>Bacteria</taxon>
        <taxon>Bacillati</taxon>
        <taxon>Bacillota</taxon>
        <taxon>Bacilli</taxon>
        <taxon>Bacillales</taxon>
        <taxon>Bacillaceae</taxon>
        <taxon>Caldibacillus</taxon>
    </lineage>
</organism>
<evidence type="ECO:0000313" key="3">
    <source>
        <dbReference type="Proteomes" id="UP000075683"/>
    </source>
</evidence>
<accession>A0A150LBH2</accession>
<feature type="compositionally biased region" description="Basic residues" evidence="1">
    <location>
        <begin position="1"/>
        <end position="11"/>
    </location>
</feature>